<keyword evidence="5" id="KW-0472">Membrane</keyword>
<evidence type="ECO:0000256" key="4">
    <source>
        <dbReference type="SAM" id="MobiDB-lite"/>
    </source>
</evidence>
<protein>
    <submittedName>
        <fullName evidence="7">Trypsin-like peptidase domain-containing protein</fullName>
    </submittedName>
</protein>
<dbReference type="InterPro" id="IPR051201">
    <property type="entry name" value="Chloro_Bact_Ser_Proteases"/>
</dbReference>
<dbReference type="Gene3D" id="2.40.10.10">
    <property type="entry name" value="Trypsin-like serine proteases"/>
    <property type="match status" value="2"/>
</dbReference>
<dbReference type="RefSeq" id="WP_278012515.1">
    <property type="nucleotide sequence ID" value="NZ_CP121208.1"/>
</dbReference>
<evidence type="ECO:0000256" key="1">
    <source>
        <dbReference type="ARBA" id="ARBA00010541"/>
    </source>
</evidence>
<dbReference type="InterPro" id="IPR036034">
    <property type="entry name" value="PDZ_sf"/>
</dbReference>
<evidence type="ECO:0000313" key="7">
    <source>
        <dbReference type="EMBL" id="WFM83089.1"/>
    </source>
</evidence>
<keyword evidence="5" id="KW-1133">Transmembrane helix</keyword>
<name>A0ABY8FX58_9ACTO</name>
<comment type="similarity">
    <text evidence="1">Belongs to the peptidase S1C family.</text>
</comment>
<evidence type="ECO:0000256" key="3">
    <source>
        <dbReference type="ARBA" id="ARBA00022801"/>
    </source>
</evidence>
<dbReference type="Gene3D" id="2.30.42.10">
    <property type="match status" value="1"/>
</dbReference>
<dbReference type="SUPFAM" id="SSF50494">
    <property type="entry name" value="Trypsin-like serine proteases"/>
    <property type="match status" value="1"/>
</dbReference>
<sequence>MNEEFDQERQPSGEEPRQSQPSMNLPASQSQSPGQPQMQAPQSMFSQSSVQAQPERSTQPLPASNIGQESTQTPPAQPASAFSGQQATFSGQQAAFSAQQATLGNENISFDSTPENIQAATEGAKKTKKTRPGWSAVIAASIVAALVGGGIGYGAVYADFGKARPAAVSSTHTGGSTAVVKQAANNAPDWQAVHRAVSPAVVAITNSSQEGSSAGSGVIIDKDGHIITNNHVISGAEQLLISLADGRVFKAKLVGTDPATDLAVIKLVEPPKDLAFAQIGDSSQVKVGQAVAAIGNPLGLEATMTTGIISALDRPVTTRGENADPFATRQATPVVTNAIQIDAAVNPGNSGGPVFDSEGRVVGIASSIASIGQLRGRQAGSIGLGFAIPVNLAKNVADQLIKNGVAEHAFFGVTISDGVAQFNGQARIGAQVQSVTPGTPAAKAGIRPGDVITKIDGHNVSGGTSLTGYVRQYKSGDVVTVTFDRDGKLLDVDATLVTRPDAK</sequence>
<reference evidence="7 8" key="1">
    <citation type="submission" date="2023-03" db="EMBL/GenBank/DDBJ databases">
        <title>Complete genome of Arcanobacterium canis strain DSM 25104 isolated in 2010 from a canine otitis externa in Germany.</title>
        <authorList>
            <person name="Borowiak M."/>
            <person name="Kreitlow A."/>
            <person name="Malorny B."/>
            <person name="Laemmler C."/>
            <person name="Prenger-Berninghoff E."/>
            <person name="Ploetz M."/>
            <person name="Abdulmawjood A."/>
        </authorList>
    </citation>
    <scope>NUCLEOTIDE SEQUENCE [LARGE SCALE GENOMIC DNA]</scope>
    <source>
        <strain evidence="7 8">DSM 25104</strain>
    </source>
</reference>
<feature type="domain" description="PDZ" evidence="6">
    <location>
        <begin position="389"/>
        <end position="487"/>
    </location>
</feature>
<feature type="transmembrane region" description="Helical" evidence="5">
    <location>
        <begin position="134"/>
        <end position="156"/>
    </location>
</feature>
<evidence type="ECO:0000259" key="6">
    <source>
        <dbReference type="PROSITE" id="PS50106"/>
    </source>
</evidence>
<dbReference type="Pfam" id="PF13365">
    <property type="entry name" value="Trypsin_2"/>
    <property type="match status" value="1"/>
</dbReference>
<keyword evidence="3" id="KW-0378">Hydrolase</keyword>
<dbReference type="SUPFAM" id="SSF50156">
    <property type="entry name" value="PDZ domain-like"/>
    <property type="match status" value="1"/>
</dbReference>
<keyword evidence="8" id="KW-1185">Reference proteome</keyword>
<evidence type="ECO:0000313" key="8">
    <source>
        <dbReference type="Proteomes" id="UP001215216"/>
    </source>
</evidence>
<dbReference type="Pfam" id="PF13180">
    <property type="entry name" value="PDZ_2"/>
    <property type="match status" value="1"/>
</dbReference>
<dbReference type="EMBL" id="CP121208">
    <property type="protein sequence ID" value="WFM83089.1"/>
    <property type="molecule type" value="Genomic_DNA"/>
</dbReference>
<dbReference type="InterPro" id="IPR001478">
    <property type="entry name" value="PDZ"/>
</dbReference>
<accession>A0ABY8FX58</accession>
<dbReference type="PANTHER" id="PTHR43343:SF3">
    <property type="entry name" value="PROTEASE DO-LIKE 8, CHLOROPLASTIC"/>
    <property type="match status" value="1"/>
</dbReference>
<dbReference type="InterPro" id="IPR043504">
    <property type="entry name" value="Peptidase_S1_PA_chymotrypsin"/>
</dbReference>
<keyword evidence="5" id="KW-0812">Transmembrane</keyword>
<keyword evidence="2" id="KW-0645">Protease</keyword>
<dbReference type="PROSITE" id="PS50106">
    <property type="entry name" value="PDZ"/>
    <property type="match status" value="1"/>
</dbReference>
<dbReference type="InterPro" id="IPR009003">
    <property type="entry name" value="Peptidase_S1_PA"/>
</dbReference>
<evidence type="ECO:0000256" key="5">
    <source>
        <dbReference type="SAM" id="Phobius"/>
    </source>
</evidence>
<feature type="compositionally biased region" description="Low complexity" evidence="4">
    <location>
        <begin position="82"/>
        <end position="97"/>
    </location>
</feature>
<dbReference type="PRINTS" id="PR00834">
    <property type="entry name" value="PROTEASES2C"/>
</dbReference>
<gene>
    <name evidence="7" type="ORF">P7079_06760</name>
</gene>
<feature type="compositionally biased region" description="Polar residues" evidence="4">
    <location>
        <begin position="45"/>
        <end position="74"/>
    </location>
</feature>
<dbReference type="Proteomes" id="UP001215216">
    <property type="component" value="Chromosome"/>
</dbReference>
<feature type="region of interest" description="Disordered" evidence="4">
    <location>
        <begin position="1"/>
        <end position="97"/>
    </location>
</feature>
<organism evidence="7 8">
    <name type="scientific">Arcanobacterium canis</name>
    <dbReference type="NCBI Taxonomy" id="999183"/>
    <lineage>
        <taxon>Bacteria</taxon>
        <taxon>Bacillati</taxon>
        <taxon>Actinomycetota</taxon>
        <taxon>Actinomycetes</taxon>
        <taxon>Actinomycetales</taxon>
        <taxon>Actinomycetaceae</taxon>
        <taxon>Arcanobacterium</taxon>
    </lineage>
</organism>
<dbReference type="CDD" id="cd06779">
    <property type="entry name" value="cpPDZ_Deg_HtrA-like"/>
    <property type="match status" value="1"/>
</dbReference>
<proteinExistence type="inferred from homology"/>
<evidence type="ECO:0000256" key="2">
    <source>
        <dbReference type="ARBA" id="ARBA00022670"/>
    </source>
</evidence>
<feature type="compositionally biased region" description="Low complexity" evidence="4">
    <location>
        <begin position="26"/>
        <end position="44"/>
    </location>
</feature>
<feature type="compositionally biased region" description="Basic and acidic residues" evidence="4">
    <location>
        <begin position="7"/>
        <end position="17"/>
    </location>
</feature>
<dbReference type="PANTHER" id="PTHR43343">
    <property type="entry name" value="PEPTIDASE S12"/>
    <property type="match status" value="1"/>
</dbReference>
<dbReference type="InterPro" id="IPR001940">
    <property type="entry name" value="Peptidase_S1C"/>
</dbReference>
<dbReference type="SMART" id="SM00228">
    <property type="entry name" value="PDZ"/>
    <property type="match status" value="1"/>
</dbReference>